<feature type="region of interest" description="Disordered" evidence="2">
    <location>
        <begin position="102"/>
        <end position="153"/>
    </location>
</feature>
<dbReference type="Proteomes" id="UP000001935">
    <property type="component" value="Chromosome"/>
</dbReference>
<gene>
    <name evidence="3" type="ordered locus">Adeh_1038</name>
</gene>
<keyword evidence="1" id="KW-0175">Coiled coil</keyword>
<sequence length="153" mass="16773">MVEKVRPAGDDAATLAALGDVLDDMAEIERLRAEDRQRQREAEREAVREAAERAAWDALPLAEKERRRLAAFDAAVDELRQIHPGYSTDAAQRIVAARPEWAGWNPHDGERPDDVMTPGGFEDRAGITGRLAAEAEAQPAADFDPLSDFAAGR</sequence>
<proteinExistence type="predicted"/>
<dbReference type="AlphaFoldDB" id="Q2IPT0"/>
<reference evidence="3 4" key="1">
    <citation type="submission" date="2006-01" db="EMBL/GenBank/DDBJ databases">
        <title>Complete sequence of Anaeromyxobacter dehalogenans 2CP-C.</title>
        <authorList>
            <consortium name="US DOE Joint Genome Institute"/>
            <person name="Copeland A."/>
            <person name="Lucas S."/>
            <person name="Lapidus A."/>
            <person name="Barry K."/>
            <person name="Detter J.C."/>
            <person name="Glavina T."/>
            <person name="Hammon N."/>
            <person name="Israni S."/>
            <person name="Pitluck S."/>
            <person name="Brettin T."/>
            <person name="Bruce D."/>
            <person name="Han C."/>
            <person name="Tapia R."/>
            <person name="Gilna P."/>
            <person name="Kiss H."/>
            <person name="Schmutz J."/>
            <person name="Larimer F."/>
            <person name="Land M."/>
            <person name="Kyrpides N."/>
            <person name="Anderson I."/>
            <person name="Sanford R.A."/>
            <person name="Ritalahti K.M."/>
            <person name="Thomas H.S."/>
            <person name="Kirby J.R."/>
            <person name="Zhulin I.B."/>
            <person name="Loeffler F.E."/>
            <person name="Richardson P."/>
        </authorList>
    </citation>
    <scope>NUCLEOTIDE SEQUENCE [LARGE SCALE GENOMIC DNA]</scope>
    <source>
        <strain evidence="3 4">2CP-C</strain>
    </source>
</reference>
<accession>Q2IPT0</accession>
<evidence type="ECO:0000313" key="3">
    <source>
        <dbReference type="EMBL" id="ABC80813.1"/>
    </source>
</evidence>
<feature type="coiled-coil region" evidence="1">
    <location>
        <begin position="25"/>
        <end position="82"/>
    </location>
</feature>
<dbReference type="HOGENOM" id="CLU_1709456_0_0_7"/>
<evidence type="ECO:0000256" key="2">
    <source>
        <dbReference type="SAM" id="MobiDB-lite"/>
    </source>
</evidence>
<feature type="compositionally biased region" description="Low complexity" evidence="2">
    <location>
        <begin position="132"/>
        <end position="141"/>
    </location>
</feature>
<organism evidence="3 4">
    <name type="scientific">Anaeromyxobacter dehalogenans (strain 2CP-C)</name>
    <dbReference type="NCBI Taxonomy" id="290397"/>
    <lineage>
        <taxon>Bacteria</taxon>
        <taxon>Pseudomonadati</taxon>
        <taxon>Myxococcota</taxon>
        <taxon>Myxococcia</taxon>
        <taxon>Myxococcales</taxon>
        <taxon>Cystobacterineae</taxon>
        <taxon>Anaeromyxobacteraceae</taxon>
        <taxon>Anaeromyxobacter</taxon>
    </lineage>
</organism>
<dbReference type="KEGG" id="ade:Adeh_1038"/>
<name>Q2IPT0_ANADE</name>
<protein>
    <submittedName>
        <fullName evidence="3">Uncharacterized protein</fullName>
    </submittedName>
</protein>
<evidence type="ECO:0000256" key="1">
    <source>
        <dbReference type="SAM" id="Coils"/>
    </source>
</evidence>
<dbReference type="EMBL" id="CP000251">
    <property type="protein sequence ID" value="ABC80813.1"/>
    <property type="molecule type" value="Genomic_DNA"/>
</dbReference>
<evidence type="ECO:0000313" key="4">
    <source>
        <dbReference type="Proteomes" id="UP000001935"/>
    </source>
</evidence>